<protein>
    <submittedName>
        <fullName evidence="1">Uncharacterized protein</fullName>
    </submittedName>
</protein>
<keyword evidence="2" id="KW-1185">Reference proteome</keyword>
<sequence>MTGEMDVFRARIYRPKGRRFEPDLGRLAVSQPSCFLLFGWQLGTKRKVMRDVTHLTGKAALLGSAFRLLQSRPGQPGSISALMPPSGSMAARHRKGVAAGRLLFYHLN</sequence>
<name>A0A419Q0H9_CLOSI</name>
<dbReference type="Proteomes" id="UP000286415">
    <property type="component" value="Unassembled WGS sequence"/>
</dbReference>
<reference evidence="1 2" key="2">
    <citation type="journal article" date="2021" name="Genomics">
        <title>High-quality reference genome for Clonorchis sinensis.</title>
        <authorList>
            <person name="Young N.D."/>
            <person name="Stroehlein A.J."/>
            <person name="Kinkar L."/>
            <person name="Wang T."/>
            <person name="Sohn W.M."/>
            <person name="Chang B.C.H."/>
            <person name="Kaur P."/>
            <person name="Weisz D."/>
            <person name="Dudchenko O."/>
            <person name="Aiden E.L."/>
            <person name="Korhonen P.K."/>
            <person name="Gasser R.B."/>
        </authorList>
    </citation>
    <scope>NUCLEOTIDE SEQUENCE [LARGE SCALE GENOMIC DNA]</scope>
    <source>
        <strain evidence="1">Cs-k2</strain>
    </source>
</reference>
<proteinExistence type="predicted"/>
<accession>A0A419Q0H9</accession>
<gene>
    <name evidence="1" type="ORF">CSKR_103148</name>
</gene>
<dbReference type="EMBL" id="NIRI02000042">
    <property type="protein sequence ID" value="KAG5450303.1"/>
    <property type="molecule type" value="Genomic_DNA"/>
</dbReference>
<reference evidence="1 2" key="1">
    <citation type="journal article" date="2018" name="Biotechnol. Adv.">
        <title>Improved genomic resources and new bioinformatic workflow for the carcinogenic parasite Clonorchis sinensis: Biotechnological implications.</title>
        <authorList>
            <person name="Wang D."/>
            <person name="Korhonen P.K."/>
            <person name="Gasser R.B."/>
            <person name="Young N.D."/>
        </authorList>
    </citation>
    <scope>NUCLEOTIDE SEQUENCE [LARGE SCALE GENOMIC DNA]</scope>
    <source>
        <strain evidence="1">Cs-k2</strain>
    </source>
</reference>
<dbReference type="InParanoid" id="A0A419Q0H9"/>
<evidence type="ECO:0000313" key="1">
    <source>
        <dbReference type="EMBL" id="KAG5450303.1"/>
    </source>
</evidence>
<dbReference type="AlphaFoldDB" id="A0A419Q0H9"/>
<organism evidence="1 2">
    <name type="scientific">Clonorchis sinensis</name>
    <name type="common">Chinese liver fluke</name>
    <dbReference type="NCBI Taxonomy" id="79923"/>
    <lineage>
        <taxon>Eukaryota</taxon>
        <taxon>Metazoa</taxon>
        <taxon>Spiralia</taxon>
        <taxon>Lophotrochozoa</taxon>
        <taxon>Platyhelminthes</taxon>
        <taxon>Trematoda</taxon>
        <taxon>Digenea</taxon>
        <taxon>Opisthorchiida</taxon>
        <taxon>Opisthorchiata</taxon>
        <taxon>Opisthorchiidae</taxon>
        <taxon>Clonorchis</taxon>
    </lineage>
</organism>
<evidence type="ECO:0000313" key="2">
    <source>
        <dbReference type="Proteomes" id="UP000286415"/>
    </source>
</evidence>
<comment type="caution">
    <text evidence="1">The sequence shown here is derived from an EMBL/GenBank/DDBJ whole genome shotgun (WGS) entry which is preliminary data.</text>
</comment>